<gene>
    <name evidence="8" type="primary">LOC120259100</name>
</gene>
<keyword evidence="7" id="KW-1185">Reference proteome</keyword>
<name>A0AB40B5W0_DIOCR</name>
<evidence type="ECO:0000256" key="6">
    <source>
        <dbReference type="SAM" id="Phobius"/>
    </source>
</evidence>
<sequence>MKAHALQTNLRFILTSKSSNTFRAFGGGEKMATMLLLRSPTAINPRIPLLRSSRFGAPSRLSLQGMGKRRGTVCLTAPLSLQTLQWVSAVSAGVLMFAKGTVIQKSFLVPLFALQAPIGVISWIKGEYGTWTAFLALLLRLFYFIPGELDLPFFTMLFVIIAPYQAMNLRGTQTGVIVSLAIAGYLAFRHFSTAGSLRKAFDERSVIASLAIICLIIVPCFFLF</sequence>
<feature type="transmembrane region" description="Helical" evidence="6">
    <location>
        <begin position="102"/>
        <end position="121"/>
    </location>
</feature>
<keyword evidence="4 6" id="KW-1133">Transmembrane helix</keyword>
<dbReference type="GeneID" id="120259100"/>
<proteinExistence type="inferred from homology"/>
<accession>A0AB40B5W0</accession>
<organism evidence="7 8">
    <name type="scientific">Dioscorea cayennensis subsp. rotundata</name>
    <name type="common">White Guinea yam</name>
    <name type="synonym">Dioscorea rotundata</name>
    <dbReference type="NCBI Taxonomy" id="55577"/>
    <lineage>
        <taxon>Eukaryota</taxon>
        <taxon>Viridiplantae</taxon>
        <taxon>Streptophyta</taxon>
        <taxon>Embryophyta</taxon>
        <taxon>Tracheophyta</taxon>
        <taxon>Spermatophyta</taxon>
        <taxon>Magnoliopsida</taxon>
        <taxon>Liliopsida</taxon>
        <taxon>Dioscoreales</taxon>
        <taxon>Dioscoreaceae</taxon>
        <taxon>Dioscorea</taxon>
    </lineage>
</organism>
<feature type="transmembrane region" description="Helical" evidence="6">
    <location>
        <begin position="174"/>
        <end position="192"/>
    </location>
</feature>
<evidence type="ECO:0000256" key="3">
    <source>
        <dbReference type="ARBA" id="ARBA00022692"/>
    </source>
</evidence>
<evidence type="ECO:0000256" key="1">
    <source>
        <dbReference type="ARBA" id="ARBA00004141"/>
    </source>
</evidence>
<comment type="similarity">
    <text evidence="2">Belongs to the Cold-regulated 413 protein family.</text>
</comment>
<keyword evidence="5 6" id="KW-0472">Membrane</keyword>
<protein>
    <submittedName>
        <fullName evidence="8">LOW QUALITY PROTEIN: cold-regulated 413 inner membrane protein 2, chloroplastic-like</fullName>
    </submittedName>
</protein>
<dbReference type="PANTHER" id="PTHR33596">
    <property type="entry name" value="COLD-REGULATED 413 PLASMA MEMBRANE PROTEIN 2"/>
    <property type="match status" value="1"/>
</dbReference>
<comment type="subcellular location">
    <subcellularLocation>
        <location evidence="1">Membrane</location>
        <topology evidence="1">Multi-pass membrane protein</topology>
    </subcellularLocation>
</comment>
<evidence type="ECO:0000256" key="2">
    <source>
        <dbReference type="ARBA" id="ARBA00005852"/>
    </source>
</evidence>
<evidence type="ECO:0000256" key="4">
    <source>
        <dbReference type="ARBA" id="ARBA00022989"/>
    </source>
</evidence>
<feature type="transmembrane region" description="Helical" evidence="6">
    <location>
        <begin position="204"/>
        <end position="223"/>
    </location>
</feature>
<dbReference type="InterPro" id="IPR008892">
    <property type="entry name" value="COR413"/>
</dbReference>
<evidence type="ECO:0000313" key="7">
    <source>
        <dbReference type="Proteomes" id="UP001515500"/>
    </source>
</evidence>
<keyword evidence="3 6" id="KW-0812">Transmembrane</keyword>
<evidence type="ECO:0000313" key="8">
    <source>
        <dbReference type="RefSeq" id="XP_039122569.1"/>
    </source>
</evidence>
<dbReference type="AlphaFoldDB" id="A0AB40B5W0"/>
<reference evidence="8" key="1">
    <citation type="submission" date="2025-08" db="UniProtKB">
        <authorList>
            <consortium name="RefSeq"/>
        </authorList>
    </citation>
    <scope>IDENTIFICATION</scope>
</reference>
<dbReference type="GO" id="GO:0016020">
    <property type="term" value="C:membrane"/>
    <property type="evidence" value="ECO:0007669"/>
    <property type="project" value="UniProtKB-SubCell"/>
</dbReference>
<evidence type="ECO:0000256" key="5">
    <source>
        <dbReference type="ARBA" id="ARBA00023136"/>
    </source>
</evidence>
<dbReference type="Proteomes" id="UP001515500">
    <property type="component" value="Chromosome 4"/>
</dbReference>
<dbReference type="RefSeq" id="XP_039122569.1">
    <property type="nucleotide sequence ID" value="XM_039266635.1"/>
</dbReference>
<dbReference type="Pfam" id="PF05562">
    <property type="entry name" value="WCOR413"/>
    <property type="match status" value="1"/>
</dbReference>
<dbReference type="PANTHER" id="PTHR33596:SF17">
    <property type="entry name" value="COLD-REGULATED 413 INNER MEMBRANE PROTEIN 1, CHLOROPLASTIC-RELATED"/>
    <property type="match status" value="1"/>
</dbReference>